<reference evidence="2 3" key="1">
    <citation type="journal article" date="2019" name="Microbiol. Resour. Announc.">
        <title>Draft Genome Sequence of the Most Traditional epsilon-Poly-l-Lysine Producer, Streptomyces albulus NBRC14147.</title>
        <authorList>
            <person name="Yamanaka K."/>
            <person name="Hamano Y."/>
        </authorList>
    </citation>
    <scope>NUCLEOTIDE SEQUENCE [LARGE SCALE GENOMIC DNA]</scope>
    <source>
        <strain evidence="2 3">NBRC 14147</strain>
    </source>
</reference>
<proteinExistence type="predicted"/>
<dbReference type="AlphaFoldDB" id="A0A059WEE4"/>
<organism evidence="2 3">
    <name type="scientific">Streptomyces noursei</name>
    <name type="common">Streptomyces albulus</name>
    <dbReference type="NCBI Taxonomy" id="1971"/>
    <lineage>
        <taxon>Bacteria</taxon>
        <taxon>Bacillati</taxon>
        <taxon>Actinomycetota</taxon>
        <taxon>Actinomycetes</taxon>
        <taxon>Kitasatosporales</taxon>
        <taxon>Streptomycetaceae</taxon>
        <taxon>Streptomyces</taxon>
    </lineage>
</organism>
<dbReference type="InterPro" id="IPR025326">
    <property type="entry name" value="DUF4232"/>
</dbReference>
<evidence type="ECO:0000313" key="2">
    <source>
        <dbReference type="EMBL" id="GCB87869.1"/>
    </source>
</evidence>
<sequence length="194" mass="19539">MEVTRVRRITRQPPSESGVFMMRTRGKIVVTAAAVALVGAVGVGGGVAQASSPTAAAAGKGMPSACRPANHTAKITPAPATSGHHHYRVTLTAAPGYDPCELAGSPIDVRFYHHGVLRGVTAGHYGPQGTVVTFGPGHPVHFDIQVPNSAGGTPADEATFTLKAPGGVIPGESSANGRLTVDAGTVIGPVRPGA</sequence>
<evidence type="ECO:0000259" key="1">
    <source>
        <dbReference type="Pfam" id="PF14016"/>
    </source>
</evidence>
<name>A0A059WEE4_STRNR</name>
<protein>
    <recommendedName>
        <fullName evidence="1">DUF4232 domain-containing protein</fullName>
    </recommendedName>
</protein>
<dbReference type="Proteomes" id="UP000288351">
    <property type="component" value="Unassembled WGS sequence"/>
</dbReference>
<evidence type="ECO:0000313" key="3">
    <source>
        <dbReference type="Proteomes" id="UP000288351"/>
    </source>
</evidence>
<gene>
    <name evidence="2" type="ORF">SALB_00538</name>
</gene>
<dbReference type="eggNOG" id="ENOG5030UPC">
    <property type="taxonomic scope" value="Bacteria"/>
</dbReference>
<dbReference type="EMBL" id="BHXC01000002">
    <property type="protein sequence ID" value="GCB87869.1"/>
    <property type="molecule type" value="Genomic_DNA"/>
</dbReference>
<accession>A0A059WEE4</accession>
<comment type="caution">
    <text evidence="2">The sequence shown here is derived from an EMBL/GenBank/DDBJ whole genome shotgun (WGS) entry which is preliminary data.</text>
</comment>
<dbReference type="Pfam" id="PF14016">
    <property type="entry name" value="DUF4232"/>
    <property type="match status" value="1"/>
</dbReference>
<dbReference type="STRING" id="68570.DC74_7697"/>
<feature type="domain" description="DUF4232" evidence="1">
    <location>
        <begin position="66"/>
        <end position="162"/>
    </location>
</feature>